<feature type="domain" description="Carbohydrate-binding/sugar hydrolysis" evidence="5">
    <location>
        <begin position="165"/>
        <end position="320"/>
    </location>
</feature>
<dbReference type="InterPro" id="IPR022441">
    <property type="entry name" value="Para_beta_helix_rpt-2"/>
</dbReference>
<dbReference type="PANTHER" id="PTHR22990">
    <property type="entry name" value="F-BOX ONLY PROTEIN"/>
    <property type="match status" value="1"/>
</dbReference>
<feature type="compositionally biased region" description="Polar residues" evidence="4">
    <location>
        <begin position="411"/>
        <end position="427"/>
    </location>
</feature>
<feature type="region of interest" description="Disordered" evidence="4">
    <location>
        <begin position="402"/>
        <end position="427"/>
    </location>
</feature>
<comment type="caution">
    <text evidence="6">The sequence shown here is derived from an EMBL/GenBank/DDBJ whole genome shotgun (WGS) entry which is preliminary data.</text>
</comment>
<comment type="pathway">
    <text evidence="1">Protein modification; protein ubiquitination.</text>
</comment>
<dbReference type="EMBL" id="VJXY01000014">
    <property type="protein sequence ID" value="MBD6617089.1"/>
    <property type="molecule type" value="Genomic_DNA"/>
</dbReference>
<dbReference type="InterPro" id="IPR012334">
    <property type="entry name" value="Pectin_lyas_fold"/>
</dbReference>
<dbReference type="InterPro" id="IPR006633">
    <property type="entry name" value="Carb-bd_sugar_hydrolysis-dom"/>
</dbReference>
<accession>A0AA40SXI1</accession>
<keyword evidence="3" id="KW-0833">Ubl conjugation pathway</keyword>
<dbReference type="InterPro" id="IPR011050">
    <property type="entry name" value="Pectin_lyase_fold/virulence"/>
</dbReference>
<dbReference type="Pfam" id="PF07602">
    <property type="entry name" value="DUF1565"/>
    <property type="match status" value="1"/>
</dbReference>
<evidence type="ECO:0000256" key="3">
    <source>
        <dbReference type="ARBA" id="ARBA00022786"/>
    </source>
</evidence>
<evidence type="ECO:0000313" key="7">
    <source>
        <dbReference type="Proteomes" id="UP001165986"/>
    </source>
</evidence>
<protein>
    <submittedName>
        <fullName evidence="6">DUF1565 domain-containing protein</fullName>
    </submittedName>
</protein>
<keyword evidence="2" id="KW-0677">Repeat</keyword>
<dbReference type="NCBIfam" id="TIGR03804">
    <property type="entry name" value="para_beta_helix"/>
    <property type="match status" value="3"/>
</dbReference>
<sequence length="635" mass="67004">MIPPVEVSQYREEDISKALLTFLESAMLSIFRLSVLSLTVSMGVVSMAFLSVKPNSAIAQIPSAPDSIPPGEKTISQVNVLFVNPSVGDDSAGNGGDVSRQATTRLRAPLKTIAQALRLANANTVIMLSTGTYSVETGEVFPLILKSGVSIQGDPGNKGKDIIIQGGGAYLSRSFGGQNVTIVGANQALLTGVTVTNSNPRGYGLWIESSNPVIAENTFTGSTQDGISVNGNAAPTISKNYFYLNGANGITISGSSRAEVRENLLQKTGFGINIAQNAAPVVIGNQIQDNRSGILVQANARPILRNNFIQNSKEDGVVAIAQAMPDLGNASEPGGNEFRDNARYDINASAAKQVISAFGNNFTGDKIAGNVDIKGITAPIAQNQPTPVSNNVVREIPANGEVSFSAPGVSERQTIPSPSNSSQNNGAAQLNSQLLPLLPANAPISVPKSNQQPSTSRVAGFPIPSSLVGRQIPKATQVVPTNITPKPANLPDVPQLNYVQIDPKTIEFTAPQPPSELASQVPKPREQPLPTLEAAPVGNTRNLQKMPVPETTTVAYGGDLSPAATQFGARYRVMVQLATDNERDLVRSLAPGAFSTIWQGRRVMQAGVFSSEYNAQEMVRTLNDKGLRAILEPLN</sequence>
<organism evidence="6 7">
    <name type="scientific">Komarekiella delphini-convector SJRDD-AB1</name>
    <dbReference type="NCBI Taxonomy" id="2593771"/>
    <lineage>
        <taxon>Bacteria</taxon>
        <taxon>Bacillati</taxon>
        <taxon>Cyanobacteriota</taxon>
        <taxon>Cyanophyceae</taxon>
        <taxon>Nostocales</taxon>
        <taxon>Nostocaceae</taxon>
        <taxon>Komarekiella</taxon>
        <taxon>Komarekiella delphini-convector</taxon>
    </lineage>
</organism>
<dbReference type="AlphaFoldDB" id="A0AA40SXI1"/>
<reference evidence="6" key="1">
    <citation type="submission" date="2019-07" db="EMBL/GenBank/DDBJ databases">
        <title>Toxilogical consequences of a new and cryptic species of cyanobacteria (Komarekiella delphini-convector) recovered from the epidermis of a bottlenose dolphin and 1500 ft. in the air.</title>
        <authorList>
            <person name="Brown A.O."/>
            <person name="Dvorak P."/>
            <person name="Villanueva C.D."/>
            <person name="Foss A.J."/>
            <person name="Garvey A.D."/>
            <person name="Gibson Q.A."/>
            <person name="Johansen J.R."/>
            <person name="Casamatta D.A."/>
        </authorList>
    </citation>
    <scope>NUCLEOTIDE SEQUENCE</scope>
    <source>
        <strain evidence="6">SJRDD-AB1</strain>
    </source>
</reference>
<evidence type="ECO:0000256" key="4">
    <source>
        <dbReference type="SAM" id="MobiDB-lite"/>
    </source>
</evidence>
<evidence type="ECO:0000259" key="5">
    <source>
        <dbReference type="SMART" id="SM00722"/>
    </source>
</evidence>
<dbReference type="Gene3D" id="2.160.20.10">
    <property type="entry name" value="Single-stranded right-handed beta-helix, Pectin lyase-like"/>
    <property type="match status" value="1"/>
</dbReference>
<dbReference type="SMART" id="SM00722">
    <property type="entry name" value="CASH"/>
    <property type="match status" value="1"/>
</dbReference>
<dbReference type="SMART" id="SM00710">
    <property type="entry name" value="PbH1"/>
    <property type="match status" value="5"/>
</dbReference>
<evidence type="ECO:0000256" key="1">
    <source>
        <dbReference type="ARBA" id="ARBA00004906"/>
    </source>
</evidence>
<dbReference type="RefSeq" id="WP_191758320.1">
    <property type="nucleotide sequence ID" value="NZ_VJXY01000014.1"/>
</dbReference>
<evidence type="ECO:0000313" key="6">
    <source>
        <dbReference type="EMBL" id="MBD6617089.1"/>
    </source>
</evidence>
<dbReference type="InterPro" id="IPR051550">
    <property type="entry name" value="SCF-Subunits/Alg-Epimerases"/>
</dbReference>
<dbReference type="InterPro" id="IPR006626">
    <property type="entry name" value="PbH1"/>
</dbReference>
<dbReference type="SUPFAM" id="SSF51126">
    <property type="entry name" value="Pectin lyase-like"/>
    <property type="match status" value="1"/>
</dbReference>
<dbReference type="PANTHER" id="PTHR22990:SF15">
    <property type="entry name" value="F-BOX ONLY PROTEIN 10"/>
    <property type="match status" value="1"/>
</dbReference>
<dbReference type="InterPro" id="IPR011459">
    <property type="entry name" value="DUF1565"/>
</dbReference>
<dbReference type="Proteomes" id="UP001165986">
    <property type="component" value="Unassembled WGS sequence"/>
</dbReference>
<gene>
    <name evidence="6" type="ORF">FNW02_14910</name>
</gene>
<evidence type="ECO:0000256" key="2">
    <source>
        <dbReference type="ARBA" id="ARBA00022737"/>
    </source>
</evidence>
<name>A0AA40SXI1_9NOST</name>
<keyword evidence="7" id="KW-1185">Reference proteome</keyword>
<proteinExistence type="predicted"/>